<protein>
    <submittedName>
        <fullName evidence="2">Uncharacterized protein</fullName>
    </submittedName>
</protein>
<evidence type="ECO:0000256" key="1">
    <source>
        <dbReference type="SAM" id="MobiDB-lite"/>
    </source>
</evidence>
<name>A0A6C0EB03_9ZZZZ</name>
<accession>A0A6C0EB03</accession>
<feature type="compositionally biased region" description="Basic residues" evidence="1">
    <location>
        <begin position="10"/>
        <end position="19"/>
    </location>
</feature>
<evidence type="ECO:0000313" key="2">
    <source>
        <dbReference type="EMBL" id="QHT26038.1"/>
    </source>
</evidence>
<reference evidence="2" key="1">
    <citation type="journal article" date="2020" name="Nature">
        <title>Giant virus diversity and host interactions through global metagenomics.</title>
        <authorList>
            <person name="Schulz F."/>
            <person name="Roux S."/>
            <person name="Paez-Espino D."/>
            <person name="Jungbluth S."/>
            <person name="Walsh D.A."/>
            <person name="Denef V.J."/>
            <person name="McMahon K.D."/>
            <person name="Konstantinidis K.T."/>
            <person name="Eloe-Fadrosh E.A."/>
            <person name="Kyrpides N.C."/>
            <person name="Woyke T."/>
        </authorList>
    </citation>
    <scope>NUCLEOTIDE SEQUENCE</scope>
    <source>
        <strain evidence="2">GVMAG-M-3300023179-27</strain>
    </source>
</reference>
<organism evidence="2">
    <name type="scientific">viral metagenome</name>
    <dbReference type="NCBI Taxonomy" id="1070528"/>
    <lineage>
        <taxon>unclassified sequences</taxon>
        <taxon>metagenomes</taxon>
        <taxon>organismal metagenomes</taxon>
    </lineage>
</organism>
<dbReference type="EMBL" id="MN739778">
    <property type="protein sequence ID" value="QHT26038.1"/>
    <property type="molecule type" value="Genomic_DNA"/>
</dbReference>
<dbReference type="AlphaFoldDB" id="A0A6C0EB03"/>
<feature type="region of interest" description="Disordered" evidence="1">
    <location>
        <begin position="1"/>
        <end position="29"/>
    </location>
</feature>
<sequence>MSNKSDKSKSSKSSKKSKSPKSSPDNKSETKFSNIMKYLKNQEYEELDIDLVEFINDIPNNEFIGDFKYDEHKIKEITKGYTMIGCISINTELTHSDKLFVFANKETHKYLFGFDKMPVSLWYEVNTLTEAKSLMNLYNNGKYNEKEDFENRLRIYIGNKHMLNMDFNGIQKYLLLSDYSEKILWNYNKFGKRSGLHKMSTYDVVANLTNSLDDTMTEVNVYSKYSKSLLKFETHNGHYIVDISFNSTKNKRFIDDKFKYNKLPSDVIALLNQFIFMEWSDIINMPNITTTQIDLCILLIDDNENLTKFSHTIEKMMFNVDDELKTYISEVRKKINIDLDFVRLEKDGLFKSFENSMDILIKTIYEQCENNDDNYIGYLLRHKIESMIGQKLI</sequence>
<proteinExistence type="predicted"/>